<name>A0ABW5CT83_9BACT</name>
<gene>
    <name evidence="1" type="ORF">ACFSKP_02565</name>
</gene>
<evidence type="ECO:0000313" key="2">
    <source>
        <dbReference type="Proteomes" id="UP001597374"/>
    </source>
</evidence>
<comment type="caution">
    <text evidence="1">The sequence shown here is derived from an EMBL/GenBank/DDBJ whole genome shotgun (WGS) entry which is preliminary data.</text>
</comment>
<organism evidence="1 2">
    <name type="scientific">Pontibacter ruber</name>
    <dbReference type="NCBI Taxonomy" id="1343895"/>
    <lineage>
        <taxon>Bacteria</taxon>
        <taxon>Pseudomonadati</taxon>
        <taxon>Bacteroidota</taxon>
        <taxon>Cytophagia</taxon>
        <taxon>Cytophagales</taxon>
        <taxon>Hymenobacteraceae</taxon>
        <taxon>Pontibacter</taxon>
    </lineage>
</organism>
<reference evidence="2" key="1">
    <citation type="journal article" date="2019" name="Int. J. Syst. Evol. Microbiol.">
        <title>The Global Catalogue of Microorganisms (GCM) 10K type strain sequencing project: providing services to taxonomists for standard genome sequencing and annotation.</title>
        <authorList>
            <consortium name="The Broad Institute Genomics Platform"/>
            <consortium name="The Broad Institute Genome Sequencing Center for Infectious Disease"/>
            <person name="Wu L."/>
            <person name="Ma J."/>
        </authorList>
    </citation>
    <scope>NUCLEOTIDE SEQUENCE [LARGE SCALE GENOMIC DNA]</scope>
    <source>
        <strain evidence="2">CGMCC 4.1782</strain>
    </source>
</reference>
<proteinExistence type="predicted"/>
<protein>
    <submittedName>
        <fullName evidence="1">Uncharacterized protein</fullName>
    </submittedName>
</protein>
<sequence length="100" mass="11516">MTKLAQYTPMAREAFSNYLDNKIDLDTLIERLRYMELQALSEEEETGKEVWLRFFEGDSLQTTISEIEKDLSDPTHPGYRILIQGIAFGLQSGELEVHCS</sequence>
<dbReference type="Proteomes" id="UP001597374">
    <property type="component" value="Unassembled WGS sequence"/>
</dbReference>
<accession>A0ABW5CT83</accession>
<evidence type="ECO:0000313" key="1">
    <source>
        <dbReference type="EMBL" id="MFD2245119.1"/>
    </source>
</evidence>
<dbReference type="EMBL" id="JBHUIM010000001">
    <property type="protein sequence ID" value="MFD2245119.1"/>
    <property type="molecule type" value="Genomic_DNA"/>
</dbReference>
<keyword evidence="2" id="KW-1185">Reference proteome</keyword>
<dbReference type="RefSeq" id="WP_250429471.1">
    <property type="nucleotide sequence ID" value="NZ_JALPRR010000002.1"/>
</dbReference>